<dbReference type="RefSeq" id="WP_135768506.1">
    <property type="nucleotide sequence ID" value="NZ_RQET01000009.1"/>
</dbReference>
<comment type="caution">
    <text evidence="5">The sequence shown here is derived from an EMBL/GenBank/DDBJ whole genome shotgun (WGS) entry which is preliminary data.</text>
</comment>
<name>A0A4R9GCD4_9LEPT</name>
<gene>
    <name evidence="4" type="primary">mqnD</name>
    <name evidence="5" type="ORF">EHO60_12295</name>
</gene>
<dbReference type="InterPro" id="IPR030869">
    <property type="entry name" value="MqnD"/>
</dbReference>
<evidence type="ECO:0000256" key="1">
    <source>
        <dbReference type="ARBA" id="ARBA00004863"/>
    </source>
</evidence>
<sequence>MKISLAYSPCPNDTFIFYHLISGKTKAPFSIQEELHDVEQLNRFAKEGKFHASKLSFAAFFHVADRYSLLDSGAALGRGCGPLIVSRKGEGKSDPKGKKILVPGLWTTANLLTHLYLEGKYDPVPVRYDLILDKVTKGEADFGIVIHEERFTYEKRGLEKVRDLGEWWEETSGSPIPLGCIAVRKELGETFREEFDGSIKESLDLAYRNRENTYDYIFKHSQDTSREVVDAHIGLYVNDFTRSLGTEGRNAIRHLHQEAIRTGLVPSSLAPL</sequence>
<dbReference type="PANTHER" id="PTHR37167">
    <property type="entry name" value="1,4-DIHYDROXY-6-NAPHTOATE SYNTHASE"/>
    <property type="match status" value="1"/>
</dbReference>
<feature type="binding site" evidence="4">
    <location>
        <begin position="108"/>
        <end position="109"/>
    </location>
    <ligand>
        <name>substrate</name>
    </ligand>
</feature>
<dbReference type="GO" id="GO:0009234">
    <property type="term" value="P:menaquinone biosynthetic process"/>
    <property type="evidence" value="ECO:0007669"/>
    <property type="project" value="UniProtKB-UniRule"/>
</dbReference>
<reference evidence="5" key="1">
    <citation type="journal article" date="2019" name="PLoS Negl. Trop. Dis.">
        <title>Revisiting the worldwide diversity of Leptospira species in the environment.</title>
        <authorList>
            <person name="Vincent A.T."/>
            <person name="Schiettekatte O."/>
            <person name="Bourhy P."/>
            <person name="Veyrier F.J."/>
            <person name="Picardeau M."/>
        </authorList>
    </citation>
    <scope>NUCLEOTIDE SEQUENCE [LARGE SCALE GENOMIC DNA]</scope>
    <source>
        <strain evidence="5">SSW15</strain>
    </source>
</reference>
<evidence type="ECO:0000256" key="3">
    <source>
        <dbReference type="ARBA" id="ARBA00023239"/>
    </source>
</evidence>
<evidence type="ECO:0000313" key="6">
    <source>
        <dbReference type="Proteomes" id="UP000298458"/>
    </source>
</evidence>
<accession>A0A4R9GCD4</accession>
<dbReference type="HAMAP" id="MF_00996">
    <property type="entry name" value="MqnD"/>
    <property type="match status" value="1"/>
</dbReference>
<evidence type="ECO:0000256" key="2">
    <source>
        <dbReference type="ARBA" id="ARBA00022428"/>
    </source>
</evidence>
<dbReference type="Gene3D" id="3.40.190.10">
    <property type="entry name" value="Periplasmic binding protein-like II"/>
    <property type="match status" value="2"/>
</dbReference>
<feature type="active site" description="Proton acceptor" evidence="4">
    <location>
        <position position="147"/>
    </location>
</feature>
<dbReference type="CDD" id="cd13635">
    <property type="entry name" value="PBP2_Ttha1568_Mqnd"/>
    <property type="match status" value="1"/>
</dbReference>
<evidence type="ECO:0000313" key="5">
    <source>
        <dbReference type="EMBL" id="TGK08820.1"/>
    </source>
</evidence>
<keyword evidence="2 4" id="KW-0474">Menaquinone biosynthesis</keyword>
<dbReference type="UniPathway" id="UPA00079"/>
<dbReference type="AlphaFoldDB" id="A0A4R9GCD4"/>
<dbReference type="EC" id="4.1.99.29" evidence="4"/>
<dbReference type="Pfam" id="PF02621">
    <property type="entry name" value="VitK2_biosynth"/>
    <property type="match status" value="1"/>
</dbReference>
<dbReference type="PANTHER" id="PTHR37167:SF1">
    <property type="entry name" value="1,4-DIHYDROXY-6-NAPHTOATE SYNTHASE"/>
    <property type="match status" value="1"/>
</dbReference>
<protein>
    <recommendedName>
        <fullName evidence="4">1,4-dihydroxy-6-naphtoate synthase</fullName>
        <ecNumber evidence="4">4.1.99.29</ecNumber>
    </recommendedName>
    <alternativeName>
        <fullName evidence="4">Menaquinone biosynthetic enzyme MqnD</fullName>
    </alternativeName>
</protein>
<organism evidence="5 6">
    <name type="scientific">Leptospira fletcheri</name>
    <dbReference type="NCBI Taxonomy" id="2484981"/>
    <lineage>
        <taxon>Bacteria</taxon>
        <taxon>Pseudomonadati</taxon>
        <taxon>Spirochaetota</taxon>
        <taxon>Spirochaetia</taxon>
        <taxon>Leptospirales</taxon>
        <taxon>Leptospiraceae</taxon>
        <taxon>Leptospira</taxon>
    </lineage>
</organism>
<dbReference type="Proteomes" id="UP000298458">
    <property type="component" value="Unassembled WGS sequence"/>
</dbReference>
<dbReference type="SUPFAM" id="SSF53850">
    <property type="entry name" value="Periplasmic binding protein-like II"/>
    <property type="match status" value="1"/>
</dbReference>
<evidence type="ECO:0000256" key="4">
    <source>
        <dbReference type="HAMAP-Rule" id="MF_00996"/>
    </source>
</evidence>
<dbReference type="EMBL" id="RQET01000009">
    <property type="protein sequence ID" value="TGK08820.1"/>
    <property type="molecule type" value="Genomic_DNA"/>
</dbReference>
<keyword evidence="3 4" id="KW-0456">Lyase</keyword>
<feature type="binding site" evidence="4">
    <location>
        <begin position="54"/>
        <end position="56"/>
    </location>
    <ligand>
        <name>substrate</name>
    </ligand>
</feature>
<dbReference type="OrthoDB" id="9809439at2"/>
<comment type="pathway">
    <text evidence="1 4">Quinol/quinone metabolism; menaquinone biosynthesis.</text>
</comment>
<comment type="catalytic activity">
    <reaction evidence="4">
        <text>cyclic dehypoxanthinylfutalosinate = 1,4-dihydroxy-6-naphthoate + dihydroxyacetone</text>
        <dbReference type="Rhea" id="RHEA:33087"/>
        <dbReference type="ChEBI" id="CHEBI:16016"/>
        <dbReference type="ChEBI" id="CHEBI:64254"/>
        <dbReference type="ChEBI" id="CHEBI:64270"/>
        <dbReference type="EC" id="4.1.99.29"/>
    </reaction>
</comment>
<keyword evidence="6" id="KW-1185">Reference proteome</keyword>
<proteinExistence type="inferred from homology"/>
<dbReference type="GO" id="GO:0016830">
    <property type="term" value="F:carbon-carbon lyase activity"/>
    <property type="evidence" value="ECO:0007669"/>
    <property type="project" value="UniProtKB-UniRule"/>
</dbReference>
<dbReference type="InterPro" id="IPR003773">
    <property type="entry name" value="Menaquinone_biosynth"/>
</dbReference>
<comment type="similarity">
    <text evidence="4">Belongs to the MqnA/MqnD family. MqnD subfamily.</text>
</comment>
<comment type="function">
    <text evidence="4">Catalyzes the conversion of cyclic dehypoxanthine futalosine (cyclic DHFL) into 1,4-dihydroxy-6-naphthoate, a step in the biosynthesis of menaquinone (MK, vitamin K2).</text>
</comment>